<name>A0A443QC32_9ACAR</name>
<feature type="domain" description="AMP-dependent synthetase/ligase" evidence="8">
    <location>
        <begin position="213"/>
        <end position="439"/>
    </location>
</feature>
<keyword evidence="2" id="KW-0436">Ligase</keyword>
<dbReference type="EC" id="6.2.1.2" evidence="4"/>
<dbReference type="InterPro" id="IPR042099">
    <property type="entry name" value="ANL_N_sf"/>
</dbReference>
<comment type="caution">
    <text evidence="10">The sequence shown here is derived from an EMBL/GenBank/DDBJ whole genome shotgun (WGS) entry which is preliminary data.</text>
</comment>
<dbReference type="SUPFAM" id="SSF56801">
    <property type="entry name" value="Acetyl-CoA synthetase-like"/>
    <property type="match status" value="2"/>
</dbReference>
<dbReference type="PANTHER" id="PTHR43201:SF5">
    <property type="entry name" value="MEDIUM-CHAIN ACYL-COA LIGASE ACSF2, MITOCHONDRIAL"/>
    <property type="match status" value="1"/>
</dbReference>
<dbReference type="GO" id="GO:0006631">
    <property type="term" value="P:fatty acid metabolic process"/>
    <property type="evidence" value="ECO:0007669"/>
    <property type="project" value="TreeGrafter"/>
</dbReference>
<comment type="catalytic activity">
    <reaction evidence="7">
        <text>a medium-chain fatty acid + ATP + CoA = a medium-chain fatty acyl-CoA + AMP + diphosphate</text>
        <dbReference type="Rhea" id="RHEA:48340"/>
        <dbReference type="ChEBI" id="CHEBI:30616"/>
        <dbReference type="ChEBI" id="CHEBI:33019"/>
        <dbReference type="ChEBI" id="CHEBI:57287"/>
        <dbReference type="ChEBI" id="CHEBI:59558"/>
        <dbReference type="ChEBI" id="CHEBI:90546"/>
        <dbReference type="ChEBI" id="CHEBI:456215"/>
        <dbReference type="EC" id="6.2.1.2"/>
    </reaction>
</comment>
<evidence type="ECO:0000256" key="7">
    <source>
        <dbReference type="ARBA" id="ARBA00048277"/>
    </source>
</evidence>
<dbReference type="Pfam" id="PF00501">
    <property type="entry name" value="AMP-binding"/>
    <property type="match status" value="2"/>
</dbReference>
<sequence>IALKTVGQVADHVSLKIVDPITKKIVKIGEQGEIWVKGYCRMLGYYEDEEKTREVIDQSGWYNMGDLGVLDENGYLKIIGRTKEMIIRGGINLFPKEIEDVINTHPNVAEAYVCGVPSEKLGEEVCAWVKLKQNNEKSLSSEDIKNFCLERMSRYKCPKYVLFVDNFPLTASNKAQKFLMTQKSPYVSDKFAYTFGRSSSSLEYKTIGDHLQLAAEKYANNLAYIIDHQNIKVTFNQFDVHVNKMAYSLKNNLNLQNGDKIAIWSGNCYEWLVAQHAAFRAGLVVCPLSPLYKQNELSYALKKANVKALLLPGCESKQSSINDFHGVFQKSELDEIKKNLKHLILIDGNNSIPNFQGFEVHFFDKLLENDGNLSEEAKNSVTSDDPAALFFTSGTTGKPKGALISHYHMSNNMKFALAKGLSLNGPVSVPLPLFHAFAGIGASVYPIKHYRPI</sequence>
<organism evidence="10 11">
    <name type="scientific">Dinothrombium tinctorium</name>
    <dbReference type="NCBI Taxonomy" id="1965070"/>
    <lineage>
        <taxon>Eukaryota</taxon>
        <taxon>Metazoa</taxon>
        <taxon>Ecdysozoa</taxon>
        <taxon>Arthropoda</taxon>
        <taxon>Chelicerata</taxon>
        <taxon>Arachnida</taxon>
        <taxon>Acari</taxon>
        <taxon>Acariformes</taxon>
        <taxon>Trombidiformes</taxon>
        <taxon>Prostigmata</taxon>
        <taxon>Anystina</taxon>
        <taxon>Parasitengona</taxon>
        <taxon>Trombidioidea</taxon>
        <taxon>Trombidiidae</taxon>
        <taxon>Dinothrombium</taxon>
    </lineage>
</organism>
<dbReference type="InterPro" id="IPR025110">
    <property type="entry name" value="AMP-bd_C"/>
</dbReference>
<dbReference type="PROSITE" id="PS00455">
    <property type="entry name" value="AMP_BINDING"/>
    <property type="match status" value="1"/>
</dbReference>
<evidence type="ECO:0000313" key="10">
    <source>
        <dbReference type="EMBL" id="RWS00572.1"/>
    </source>
</evidence>
<evidence type="ECO:0000259" key="9">
    <source>
        <dbReference type="Pfam" id="PF13193"/>
    </source>
</evidence>
<evidence type="ECO:0000256" key="5">
    <source>
        <dbReference type="ARBA" id="ARBA00039638"/>
    </source>
</evidence>
<protein>
    <recommendedName>
        <fullName evidence="5">Medium-chain acyl-CoA ligase ACSF2, mitochondrial</fullName>
        <ecNumber evidence="4">6.2.1.2</ecNumber>
    </recommendedName>
</protein>
<dbReference type="Gene3D" id="3.30.300.30">
    <property type="match status" value="1"/>
</dbReference>
<evidence type="ECO:0000256" key="2">
    <source>
        <dbReference type="ARBA" id="ARBA00022598"/>
    </source>
</evidence>
<comment type="catalytic activity">
    <reaction evidence="6">
        <text>octanoate + ATP + CoA = octanoyl-CoA + AMP + diphosphate</text>
        <dbReference type="Rhea" id="RHEA:33631"/>
        <dbReference type="ChEBI" id="CHEBI:25646"/>
        <dbReference type="ChEBI" id="CHEBI:30616"/>
        <dbReference type="ChEBI" id="CHEBI:33019"/>
        <dbReference type="ChEBI" id="CHEBI:57287"/>
        <dbReference type="ChEBI" id="CHEBI:57386"/>
        <dbReference type="ChEBI" id="CHEBI:456215"/>
    </reaction>
</comment>
<dbReference type="Proteomes" id="UP000285301">
    <property type="component" value="Unassembled WGS sequence"/>
</dbReference>
<evidence type="ECO:0000313" key="11">
    <source>
        <dbReference type="Proteomes" id="UP000285301"/>
    </source>
</evidence>
<evidence type="ECO:0000256" key="4">
    <source>
        <dbReference type="ARBA" id="ARBA00039009"/>
    </source>
</evidence>
<dbReference type="InterPro" id="IPR000873">
    <property type="entry name" value="AMP-dep_synth/lig_dom"/>
</dbReference>
<dbReference type="GO" id="GO:0031956">
    <property type="term" value="F:medium-chain fatty acid-CoA ligase activity"/>
    <property type="evidence" value="ECO:0007669"/>
    <property type="project" value="UniProtKB-EC"/>
</dbReference>
<dbReference type="PANTHER" id="PTHR43201">
    <property type="entry name" value="ACYL-COA SYNTHETASE"/>
    <property type="match status" value="1"/>
</dbReference>
<dbReference type="AlphaFoldDB" id="A0A443QC32"/>
<dbReference type="STRING" id="1965070.A0A443QC32"/>
<dbReference type="EMBL" id="NCKU01011059">
    <property type="protein sequence ID" value="RWS00572.1"/>
    <property type="molecule type" value="Genomic_DNA"/>
</dbReference>
<dbReference type="InterPro" id="IPR020845">
    <property type="entry name" value="AMP-binding_CS"/>
</dbReference>
<evidence type="ECO:0000256" key="3">
    <source>
        <dbReference type="ARBA" id="ARBA00037247"/>
    </source>
</evidence>
<gene>
    <name evidence="10" type="ORF">B4U79_04503</name>
</gene>
<feature type="domain" description="AMP-dependent synthetase/ligase" evidence="8">
    <location>
        <begin position="4"/>
        <end position="46"/>
    </location>
</feature>
<feature type="non-terminal residue" evidence="10">
    <location>
        <position position="453"/>
    </location>
</feature>
<evidence type="ECO:0000256" key="6">
    <source>
        <dbReference type="ARBA" id="ARBA00047319"/>
    </source>
</evidence>
<dbReference type="OrthoDB" id="10253115at2759"/>
<evidence type="ECO:0000259" key="8">
    <source>
        <dbReference type="Pfam" id="PF00501"/>
    </source>
</evidence>
<feature type="domain" description="AMP-binding enzyme C-terminal" evidence="9">
    <location>
        <begin position="97"/>
        <end position="174"/>
    </location>
</feature>
<comment type="similarity">
    <text evidence="1">Belongs to the ATP-dependent AMP-binding enzyme family.</text>
</comment>
<comment type="function">
    <text evidence="3">Acyl-CoA synthases catalyze the initial reaction in fatty acid metabolism, by forming a thioester with CoA. Has some preference toward medium-chain substrates. Plays a role in adipocyte differentiation.</text>
</comment>
<dbReference type="Pfam" id="PF13193">
    <property type="entry name" value="AMP-binding_C"/>
    <property type="match status" value="1"/>
</dbReference>
<reference evidence="10 11" key="1">
    <citation type="journal article" date="2018" name="Gigascience">
        <title>Genomes of trombidid mites reveal novel predicted allergens and laterally-transferred genes associated with secondary metabolism.</title>
        <authorList>
            <person name="Dong X."/>
            <person name="Chaisiri K."/>
            <person name="Xia D."/>
            <person name="Armstrong S.D."/>
            <person name="Fang Y."/>
            <person name="Donnelly M.J."/>
            <person name="Kadowaki T."/>
            <person name="McGarry J.W."/>
            <person name="Darby A.C."/>
            <person name="Makepeace B.L."/>
        </authorList>
    </citation>
    <scope>NUCLEOTIDE SEQUENCE [LARGE SCALE GENOMIC DNA]</scope>
    <source>
        <strain evidence="10">UoL-WK</strain>
    </source>
</reference>
<feature type="non-terminal residue" evidence="10">
    <location>
        <position position="1"/>
    </location>
</feature>
<keyword evidence="11" id="KW-1185">Reference proteome</keyword>
<proteinExistence type="inferred from homology"/>
<evidence type="ECO:0000256" key="1">
    <source>
        <dbReference type="ARBA" id="ARBA00006432"/>
    </source>
</evidence>
<accession>A0A443QC32</accession>
<dbReference type="Gene3D" id="3.40.50.12780">
    <property type="entry name" value="N-terminal domain of ligase-like"/>
    <property type="match status" value="2"/>
</dbReference>
<dbReference type="InterPro" id="IPR045851">
    <property type="entry name" value="AMP-bd_C_sf"/>
</dbReference>